<dbReference type="Gene3D" id="3.40.50.11170">
    <property type="entry name" value="Uncharacterised protein PF08960, DUF1874"/>
    <property type="match status" value="1"/>
</dbReference>
<dbReference type="InterPro" id="IPR037236">
    <property type="entry name" value="STIV_B116-like_sf"/>
</dbReference>
<name>A0A7G9A3X0_9VIRU</name>
<dbReference type="SUPFAM" id="SSF143602">
    <property type="entry name" value="STIV B116-like"/>
    <property type="match status" value="1"/>
</dbReference>
<evidence type="ECO:0000313" key="1">
    <source>
        <dbReference type="EMBL" id="QNL31443.1"/>
    </source>
</evidence>
<reference evidence="1" key="1">
    <citation type="submission" date="2020-07" db="EMBL/GenBank/DDBJ databases">
        <title>Dissolved microcystin release linked to lysis of a Microcystis spp. bloom in Lake Erie (USA) attributed to a novel cyanophage.</title>
        <authorList>
            <person name="McKindles K.M."/>
            <person name="Manes M.A."/>
            <person name="DeMarco J.R."/>
            <person name="McClure A."/>
            <person name="McKay R.M."/>
            <person name="Davis T.W."/>
            <person name="Bullerjahn G.S."/>
        </authorList>
    </citation>
    <scope>NUCLEOTIDE SEQUENCE</scope>
</reference>
<dbReference type="Pfam" id="PF08960">
    <property type="entry name" value="STIV_B116-like"/>
    <property type="match status" value="1"/>
</dbReference>
<proteinExistence type="predicted"/>
<organism evidence="1">
    <name type="scientific">Bacteriophage sp</name>
    <dbReference type="NCBI Taxonomy" id="38018"/>
    <lineage>
        <taxon>Viruses</taxon>
    </lineage>
</organism>
<dbReference type="EMBL" id="MT840185">
    <property type="protein sequence ID" value="QNL31443.1"/>
    <property type="molecule type" value="Genomic_DNA"/>
</dbReference>
<protein>
    <submittedName>
        <fullName evidence="1">Uncharacterized protein</fullName>
    </submittedName>
</protein>
<dbReference type="InterPro" id="IPR015055">
    <property type="entry name" value="STIV_B116-like"/>
</dbReference>
<sequence>MYVLNSFPNSLYPTTPGGAITSTCISEEETRALLSTTEWTSALGHLSTAELLSARLGVNIPVNRVQVPSGAEYIVCLFVSPRRLAEGERWTEEDILQFNINYILVK</sequence>
<accession>A0A7G9A3X0</accession>